<dbReference type="SUPFAM" id="SSF51197">
    <property type="entry name" value="Clavaminate synthase-like"/>
    <property type="match status" value="1"/>
</dbReference>
<name>A0A383BB58_9ZZZZ</name>
<dbReference type="InterPro" id="IPR008775">
    <property type="entry name" value="Phytyl_CoA_dOase-like"/>
</dbReference>
<evidence type="ECO:0000313" key="1">
    <source>
        <dbReference type="EMBL" id="SVE17019.1"/>
    </source>
</evidence>
<proteinExistence type="predicted"/>
<dbReference type="AlphaFoldDB" id="A0A383BB58"/>
<gene>
    <name evidence="1" type="ORF">METZ01_LOCUS469873</name>
</gene>
<dbReference type="EMBL" id="UINC01198864">
    <property type="protein sequence ID" value="SVE17019.1"/>
    <property type="molecule type" value="Genomic_DNA"/>
</dbReference>
<accession>A0A383BB58</accession>
<feature type="non-terminal residue" evidence="1">
    <location>
        <position position="148"/>
    </location>
</feature>
<protein>
    <submittedName>
        <fullName evidence="1">Uncharacterized protein</fullName>
    </submittedName>
</protein>
<reference evidence="1" key="1">
    <citation type="submission" date="2018-05" db="EMBL/GenBank/DDBJ databases">
        <authorList>
            <person name="Lanie J.A."/>
            <person name="Ng W.-L."/>
            <person name="Kazmierczak K.M."/>
            <person name="Andrzejewski T.M."/>
            <person name="Davidsen T.M."/>
            <person name="Wayne K.J."/>
            <person name="Tettelin H."/>
            <person name="Glass J.I."/>
            <person name="Rusch D."/>
            <person name="Podicherti R."/>
            <person name="Tsui H.-C.T."/>
            <person name="Winkler M.E."/>
        </authorList>
    </citation>
    <scope>NUCLEOTIDE SEQUENCE</scope>
</reference>
<organism evidence="1">
    <name type="scientific">marine metagenome</name>
    <dbReference type="NCBI Taxonomy" id="408172"/>
    <lineage>
        <taxon>unclassified sequences</taxon>
        <taxon>metagenomes</taxon>
        <taxon>ecological metagenomes</taxon>
    </lineage>
</organism>
<sequence length="148" mass="16766">MPESAMAEMVSTADIETYQQNGVVVLRNCINSNWISRLRVAVEKDLVFSGPRAEIYTKPEDPGLFFNDFYMYQRIPEFCDYALHGPGGEIAAHLMGASRVNLFNDHLFVKEPGTLESLVRWHQDQPHCAVDGRQFCSMWAPLDPISAE</sequence>
<dbReference type="Pfam" id="PF05721">
    <property type="entry name" value="PhyH"/>
    <property type="match status" value="1"/>
</dbReference>
<dbReference type="Gene3D" id="2.60.120.620">
    <property type="entry name" value="q2cbj1_9rhob like domain"/>
    <property type="match status" value="1"/>
</dbReference>